<proteinExistence type="predicted"/>
<protein>
    <submittedName>
        <fullName evidence="2">Uncharacterized protein</fullName>
    </submittedName>
</protein>
<reference evidence="3" key="1">
    <citation type="journal article" date="2017" name="Nat. Commun.">
        <title>The asparagus genome sheds light on the origin and evolution of a young Y chromosome.</title>
        <authorList>
            <person name="Harkess A."/>
            <person name="Zhou J."/>
            <person name="Xu C."/>
            <person name="Bowers J.E."/>
            <person name="Van der Hulst R."/>
            <person name="Ayyampalayam S."/>
            <person name="Mercati F."/>
            <person name="Riccardi P."/>
            <person name="McKain M.R."/>
            <person name="Kakrana A."/>
            <person name="Tang H."/>
            <person name="Ray J."/>
            <person name="Groenendijk J."/>
            <person name="Arikit S."/>
            <person name="Mathioni S.M."/>
            <person name="Nakano M."/>
            <person name="Shan H."/>
            <person name="Telgmann-Rauber A."/>
            <person name="Kanno A."/>
            <person name="Yue Z."/>
            <person name="Chen H."/>
            <person name="Li W."/>
            <person name="Chen Y."/>
            <person name="Xu X."/>
            <person name="Zhang Y."/>
            <person name="Luo S."/>
            <person name="Chen H."/>
            <person name="Gao J."/>
            <person name="Mao Z."/>
            <person name="Pires J.C."/>
            <person name="Luo M."/>
            <person name="Kudrna D."/>
            <person name="Wing R.A."/>
            <person name="Meyers B.C."/>
            <person name="Yi K."/>
            <person name="Kong H."/>
            <person name="Lavrijsen P."/>
            <person name="Sunseri F."/>
            <person name="Falavigna A."/>
            <person name="Ye Y."/>
            <person name="Leebens-Mack J.H."/>
            <person name="Chen G."/>
        </authorList>
    </citation>
    <scope>NUCLEOTIDE SEQUENCE [LARGE SCALE GENOMIC DNA]</scope>
    <source>
        <strain evidence="3">cv. DH0086</strain>
    </source>
</reference>
<evidence type="ECO:0000313" key="2">
    <source>
        <dbReference type="EMBL" id="ONK62176.1"/>
    </source>
</evidence>
<dbReference type="Gramene" id="ONK62176">
    <property type="protein sequence ID" value="ONK62176"/>
    <property type="gene ID" value="A4U43_C07F1170"/>
</dbReference>
<evidence type="ECO:0000313" key="3">
    <source>
        <dbReference type="Proteomes" id="UP000243459"/>
    </source>
</evidence>
<dbReference type="EMBL" id="CM007387">
    <property type="protein sequence ID" value="ONK62176.1"/>
    <property type="molecule type" value="Genomic_DNA"/>
</dbReference>
<dbReference type="Proteomes" id="UP000243459">
    <property type="component" value="Chromosome 7"/>
</dbReference>
<dbReference type="AlphaFoldDB" id="A0A5P1E8D7"/>
<sequence>MSHTWFSNEGDLVDHNRDKKNKIWSRFFNKPEGDSSTTPPPAPTRRNVEDLLMKLVQSIDRRDVKDFILLQILYQLSMIWYPSSSLGVPRHLFKYVECIEKANNTAWRTYIYSAMPQNIDEEVEQPNDEVKKIELPQQVIYWKSIAIMNQKLHRDNKNKFKDQIAADRVKISSLSVKVAMLFAQVRRLREELSEARSRSLTVYKNKRPVVEFEGEGPQSFFADTNKESEGPPIAEVRPLFFSDINKESEDAPTGEVPPTDTTDIDTEVEVPPTSTPCIDTFIEDEDAPLIIPMNKRKRDAKVAHAKVLTVAPLKKRESEER</sequence>
<evidence type="ECO:0000256" key="1">
    <source>
        <dbReference type="SAM" id="MobiDB-lite"/>
    </source>
</evidence>
<feature type="region of interest" description="Disordered" evidence="1">
    <location>
        <begin position="247"/>
        <end position="279"/>
    </location>
</feature>
<accession>A0A5P1E8D7</accession>
<name>A0A5P1E8D7_ASPOF</name>
<organism evidence="2 3">
    <name type="scientific">Asparagus officinalis</name>
    <name type="common">Garden asparagus</name>
    <dbReference type="NCBI Taxonomy" id="4686"/>
    <lineage>
        <taxon>Eukaryota</taxon>
        <taxon>Viridiplantae</taxon>
        <taxon>Streptophyta</taxon>
        <taxon>Embryophyta</taxon>
        <taxon>Tracheophyta</taxon>
        <taxon>Spermatophyta</taxon>
        <taxon>Magnoliopsida</taxon>
        <taxon>Liliopsida</taxon>
        <taxon>Asparagales</taxon>
        <taxon>Asparagaceae</taxon>
        <taxon>Asparagoideae</taxon>
        <taxon>Asparagus</taxon>
    </lineage>
</organism>
<gene>
    <name evidence="2" type="ORF">A4U43_C07F1170</name>
</gene>
<keyword evidence="3" id="KW-1185">Reference proteome</keyword>